<comment type="caution">
    <text evidence="2">The sequence shown here is derived from an EMBL/GenBank/DDBJ whole genome shotgun (WGS) entry which is preliminary data.</text>
</comment>
<feature type="compositionally biased region" description="Polar residues" evidence="1">
    <location>
        <begin position="373"/>
        <end position="384"/>
    </location>
</feature>
<dbReference type="Proteomes" id="UP001515480">
    <property type="component" value="Unassembled WGS sequence"/>
</dbReference>
<evidence type="ECO:0000313" key="2">
    <source>
        <dbReference type="EMBL" id="KAL1516047.1"/>
    </source>
</evidence>
<dbReference type="EMBL" id="JBGBPQ010000011">
    <property type="protein sequence ID" value="KAL1516047.1"/>
    <property type="molecule type" value="Genomic_DNA"/>
</dbReference>
<reference evidence="2 3" key="1">
    <citation type="journal article" date="2024" name="Science">
        <title>Giant polyketide synthase enzymes in the biosynthesis of giant marine polyether toxins.</title>
        <authorList>
            <person name="Fallon T.R."/>
            <person name="Shende V.V."/>
            <person name="Wierzbicki I.H."/>
            <person name="Pendleton A.L."/>
            <person name="Watervoot N.F."/>
            <person name="Auber R.P."/>
            <person name="Gonzalez D.J."/>
            <person name="Wisecaver J.H."/>
            <person name="Moore B.S."/>
        </authorList>
    </citation>
    <scope>NUCLEOTIDE SEQUENCE [LARGE SCALE GENOMIC DNA]</scope>
    <source>
        <strain evidence="2 3">12B1</strain>
    </source>
</reference>
<keyword evidence="3" id="KW-1185">Reference proteome</keyword>
<dbReference type="AlphaFoldDB" id="A0AB34JCE8"/>
<evidence type="ECO:0000313" key="3">
    <source>
        <dbReference type="Proteomes" id="UP001515480"/>
    </source>
</evidence>
<feature type="region of interest" description="Disordered" evidence="1">
    <location>
        <begin position="284"/>
        <end position="311"/>
    </location>
</feature>
<name>A0AB34JCE8_PRYPA</name>
<accession>A0AB34JCE8</accession>
<feature type="region of interest" description="Disordered" evidence="1">
    <location>
        <begin position="325"/>
        <end position="384"/>
    </location>
</feature>
<proteinExistence type="predicted"/>
<protein>
    <submittedName>
        <fullName evidence="2">Uncharacterized protein</fullName>
    </submittedName>
</protein>
<gene>
    <name evidence="2" type="ORF">AB1Y20_002659</name>
</gene>
<feature type="region of interest" description="Disordered" evidence="1">
    <location>
        <begin position="54"/>
        <end position="77"/>
    </location>
</feature>
<organism evidence="2 3">
    <name type="scientific">Prymnesium parvum</name>
    <name type="common">Toxic golden alga</name>
    <dbReference type="NCBI Taxonomy" id="97485"/>
    <lineage>
        <taxon>Eukaryota</taxon>
        <taxon>Haptista</taxon>
        <taxon>Haptophyta</taxon>
        <taxon>Prymnesiophyceae</taxon>
        <taxon>Prymnesiales</taxon>
        <taxon>Prymnesiaceae</taxon>
        <taxon>Prymnesium</taxon>
    </lineage>
</organism>
<evidence type="ECO:0000256" key="1">
    <source>
        <dbReference type="SAM" id="MobiDB-lite"/>
    </source>
</evidence>
<sequence>MQGAFLNSSQRPNVIREFVRPWHDAPLPLAFFVAAADLPKGTFLHWKYPFSTSPVADDSSGDEPGGDEPSPAIKQEATPWYRQRSDYPLYVSSLAPYEDLLSPARERDRGLGLARGLFWDSSELVPGSLHLLGLCSGQVSSRPPDRSSHSAHLRADAVLTGNPRRGDLWSLANHPASFQTATLRFLPIDVPVQPSPSGEVWHVTVALLVGRVPSTTRHREALLHYGVPAVGSATPVGRACPFSRDDEHLFDVRALFSFLSSLGHTEASAAAAIVEYGAAHRGAPLPRSSASRLPGWPRAAPPGRPDVASDFPAVGTALAPLVLSGADDGTASDDRSDVDSCSSGSSSPRIHVGSSYQASLPDYDCPPPPRATSFRTDNSLMSVS</sequence>